<organism evidence="3 5">
    <name type="scientific">Pseudomonas grimontii</name>
    <dbReference type="NCBI Taxonomy" id="129847"/>
    <lineage>
        <taxon>Bacteria</taxon>
        <taxon>Pseudomonadati</taxon>
        <taxon>Pseudomonadota</taxon>
        <taxon>Gammaproteobacteria</taxon>
        <taxon>Pseudomonadales</taxon>
        <taxon>Pseudomonadaceae</taxon>
        <taxon>Pseudomonas</taxon>
    </lineage>
</organism>
<dbReference type="OrthoDB" id="8564671at2"/>
<dbReference type="EMBL" id="VFES01000005">
    <property type="protein sequence ID" value="TWR67124.1"/>
    <property type="molecule type" value="Genomic_DNA"/>
</dbReference>
<accession>A0A1H1HAA3</accession>
<evidence type="ECO:0000313" key="4">
    <source>
        <dbReference type="Proteomes" id="UP000198740"/>
    </source>
</evidence>
<protein>
    <recommendedName>
        <fullName evidence="1">DUF7281 domain-containing protein</fullName>
    </recommendedName>
</protein>
<dbReference type="Proteomes" id="UP000198740">
    <property type="component" value="Unassembled WGS sequence"/>
</dbReference>
<evidence type="ECO:0000313" key="2">
    <source>
        <dbReference type="EMBL" id="SDR21966.1"/>
    </source>
</evidence>
<dbReference type="Pfam" id="PF23947">
    <property type="entry name" value="DUF7281"/>
    <property type="match status" value="1"/>
</dbReference>
<sequence>MSDHSVLRSKRTIEMISTLVRMGLDSVALGKLWKTIHRDYGIGEVSGSKLLLSPADRQALRSLLIDKANWDPVESRRVEGSRIGLASHTRVEKASNEVVGRLLALVSSPRGKVDLAGSHYMIPPGGSLALPVDLLAGIDRFVMVENLAVFLGAHFYKMPEELAGVPWVFRGSPQFSPAAAAMLAEETPNVFYFPDTDPQGLANSLNAANCSGVISCTLDELHELMDYRLDKPHDYMNQLHAMDGLLRSGHPLALVLKELRTGFSQESMAGRQLKIWCSVAAG</sequence>
<reference evidence="2 4" key="1">
    <citation type="submission" date="2016-10" db="EMBL/GenBank/DDBJ databases">
        <authorList>
            <person name="Varghese N."/>
            <person name="Submissions S."/>
        </authorList>
    </citation>
    <scope>NUCLEOTIDE SEQUENCE [LARGE SCALE GENOMIC DNA]</scope>
    <source>
        <strain evidence="2 4">BS2976</strain>
    </source>
</reference>
<dbReference type="InterPro" id="IPR055705">
    <property type="entry name" value="DUF7281"/>
</dbReference>
<name>A0A1H1HAA3_9PSED</name>
<proteinExistence type="predicted"/>
<evidence type="ECO:0000259" key="1">
    <source>
        <dbReference type="Pfam" id="PF23947"/>
    </source>
</evidence>
<keyword evidence="4" id="KW-1185">Reference proteome</keyword>
<dbReference type="RefSeq" id="WP_090404119.1">
    <property type="nucleotide sequence ID" value="NZ_FNKM01000002.1"/>
</dbReference>
<dbReference type="EMBL" id="FNKM01000002">
    <property type="protein sequence ID" value="SDR21966.1"/>
    <property type="molecule type" value="Genomic_DNA"/>
</dbReference>
<reference evidence="3 5" key="2">
    <citation type="submission" date="2019-06" db="EMBL/GenBank/DDBJ databases">
        <title>Pseudomonas bimorpha sp. nov. isolated from bovine raw milk and skim milk concentrate.</title>
        <authorList>
            <person name="Hofmann K."/>
            <person name="Huptas C."/>
            <person name="Doll E."/>
            <person name="Scherer S."/>
            <person name="Wenning M."/>
        </authorList>
    </citation>
    <scope>NUCLEOTIDE SEQUENCE [LARGE SCALE GENOMIC DNA]</scope>
    <source>
        <strain evidence="3 5">DSM 17515</strain>
    </source>
</reference>
<evidence type="ECO:0000313" key="3">
    <source>
        <dbReference type="EMBL" id="TWR67124.1"/>
    </source>
</evidence>
<dbReference type="Proteomes" id="UP000317267">
    <property type="component" value="Unassembled WGS sequence"/>
</dbReference>
<evidence type="ECO:0000313" key="5">
    <source>
        <dbReference type="Proteomes" id="UP000317267"/>
    </source>
</evidence>
<comment type="caution">
    <text evidence="3">The sequence shown here is derived from an EMBL/GenBank/DDBJ whole genome shotgun (WGS) entry which is preliminary data.</text>
</comment>
<feature type="domain" description="DUF7281" evidence="1">
    <location>
        <begin position="105"/>
        <end position="273"/>
    </location>
</feature>
<dbReference type="AlphaFoldDB" id="A0A1H1HAA3"/>
<gene>
    <name evidence="3" type="ORF">FIV39_10500</name>
    <name evidence="2" type="ORF">SAMN04490186_4096</name>
</gene>